<feature type="region of interest" description="Disordered" evidence="15">
    <location>
        <begin position="263"/>
        <end position="283"/>
    </location>
</feature>
<evidence type="ECO:0000256" key="2">
    <source>
        <dbReference type="ARBA" id="ARBA00004167"/>
    </source>
</evidence>
<dbReference type="SMART" id="SM00184">
    <property type="entry name" value="RING"/>
    <property type="match status" value="1"/>
</dbReference>
<dbReference type="CDD" id="cd16461">
    <property type="entry name" value="RING-H2_EL5-like"/>
    <property type="match status" value="1"/>
</dbReference>
<dbReference type="GO" id="GO:0061630">
    <property type="term" value="F:ubiquitin protein ligase activity"/>
    <property type="evidence" value="ECO:0007669"/>
    <property type="project" value="UniProtKB-EC"/>
</dbReference>
<feature type="domain" description="RING-type" evidence="17">
    <location>
        <begin position="180"/>
        <end position="222"/>
    </location>
</feature>
<evidence type="ECO:0000313" key="19">
    <source>
        <dbReference type="Proteomes" id="UP001370490"/>
    </source>
</evidence>
<evidence type="ECO:0000256" key="16">
    <source>
        <dbReference type="SAM" id="Phobius"/>
    </source>
</evidence>
<proteinExistence type="inferred from homology"/>
<dbReference type="Gene3D" id="3.30.40.10">
    <property type="entry name" value="Zinc/RING finger domain, C3HC4 (zinc finger)"/>
    <property type="match status" value="1"/>
</dbReference>
<feature type="region of interest" description="Disordered" evidence="15">
    <location>
        <begin position="121"/>
        <end position="140"/>
    </location>
</feature>
<dbReference type="GO" id="GO:0008270">
    <property type="term" value="F:zinc ion binding"/>
    <property type="evidence" value="ECO:0007669"/>
    <property type="project" value="UniProtKB-KW"/>
</dbReference>
<evidence type="ECO:0000256" key="7">
    <source>
        <dbReference type="ARBA" id="ARBA00022723"/>
    </source>
</evidence>
<comment type="catalytic activity">
    <reaction evidence="1">
        <text>S-ubiquitinyl-[E2 ubiquitin-conjugating enzyme]-L-cysteine + [acceptor protein]-L-lysine = [E2 ubiquitin-conjugating enzyme]-L-cysteine + N(6)-ubiquitinyl-[acceptor protein]-L-lysine.</text>
        <dbReference type="EC" id="2.3.2.27"/>
    </reaction>
</comment>
<dbReference type="PROSITE" id="PS50089">
    <property type="entry name" value="ZF_RING_2"/>
    <property type="match status" value="1"/>
</dbReference>
<keyword evidence="7" id="KW-0479">Metal-binding</keyword>
<keyword evidence="8 14" id="KW-0863">Zinc-finger</keyword>
<organism evidence="18 19">
    <name type="scientific">Dillenia turbinata</name>
    <dbReference type="NCBI Taxonomy" id="194707"/>
    <lineage>
        <taxon>Eukaryota</taxon>
        <taxon>Viridiplantae</taxon>
        <taxon>Streptophyta</taxon>
        <taxon>Embryophyta</taxon>
        <taxon>Tracheophyta</taxon>
        <taxon>Spermatophyta</taxon>
        <taxon>Magnoliopsida</taxon>
        <taxon>eudicotyledons</taxon>
        <taxon>Gunneridae</taxon>
        <taxon>Pentapetalae</taxon>
        <taxon>Dilleniales</taxon>
        <taxon>Dilleniaceae</taxon>
        <taxon>Dillenia</taxon>
    </lineage>
</organism>
<dbReference type="Pfam" id="PF13639">
    <property type="entry name" value="zf-RING_2"/>
    <property type="match status" value="1"/>
</dbReference>
<evidence type="ECO:0000256" key="4">
    <source>
        <dbReference type="ARBA" id="ARBA00012483"/>
    </source>
</evidence>
<dbReference type="Proteomes" id="UP001370490">
    <property type="component" value="Unassembled WGS sequence"/>
</dbReference>
<comment type="pathway">
    <text evidence="3">Protein modification; protein ubiquitination.</text>
</comment>
<dbReference type="PANTHER" id="PTHR46913:SF19">
    <property type="entry name" value="RING-TYPE E3 UBIQUITIN TRANSFERASE"/>
    <property type="match status" value="1"/>
</dbReference>
<evidence type="ECO:0000313" key="18">
    <source>
        <dbReference type="EMBL" id="KAK6940200.1"/>
    </source>
</evidence>
<keyword evidence="12 16" id="KW-0472">Membrane</keyword>
<dbReference type="FunFam" id="3.30.40.10:FF:000233">
    <property type="entry name" value="RING-H2 finger protein ATL54"/>
    <property type="match status" value="1"/>
</dbReference>
<keyword evidence="5" id="KW-0808">Transferase</keyword>
<dbReference type="AlphaFoldDB" id="A0AAN8ZNB5"/>
<keyword evidence="9" id="KW-0833">Ubl conjugation pathway</keyword>
<keyword evidence="10" id="KW-0862">Zinc</keyword>
<comment type="similarity">
    <text evidence="13">Belongs to the RING-type zinc finger family. ATL subfamily.</text>
</comment>
<feature type="transmembrane region" description="Helical" evidence="16">
    <location>
        <begin position="7"/>
        <end position="25"/>
    </location>
</feature>
<name>A0AAN8ZNB5_9MAGN</name>
<protein>
    <recommendedName>
        <fullName evidence="4">RING-type E3 ubiquitin transferase</fullName>
        <ecNumber evidence="4">2.3.2.27</ecNumber>
    </recommendedName>
</protein>
<dbReference type="EMBL" id="JBAMMX010000005">
    <property type="protein sequence ID" value="KAK6940200.1"/>
    <property type="molecule type" value="Genomic_DNA"/>
</dbReference>
<dbReference type="PANTHER" id="PTHR46913">
    <property type="entry name" value="RING-H2 FINGER PROTEIN ATL16"/>
    <property type="match status" value="1"/>
</dbReference>
<dbReference type="InterPro" id="IPR044600">
    <property type="entry name" value="ATL1/ATL16-like"/>
</dbReference>
<sequence length="350" mass="38988">SQKSTRLFLPLYVLYFVYPLSLMAIKHRKLFLNQTLTTDCQEICDSTSCTYACYDLYSASPSSSPLPPPPLAISAVDQSNKSQQLSSYVIIMVSVLASFFLLISYYGIIVKYRSNRNRRRVSRPIHSNRQDYGDQNENPPVDHDHPTWLIRTVGLQQSIINSIAVCKYKKNEGLVEGTECSVCLGEFREDEILRLLPKCSHAFHISCIDTWLRSHTNCPLCRAMIVSESVNTSTSLVEEGFENSQNLSQVEDTQVEISDVGDELGENSSINEGNGLGEEGDHQSKETLLPKKVVCSSESGVLSGVSNLSGDHVVEDVQHEIPPPISDEERREEIPQGECSGAGHCELLER</sequence>
<dbReference type="GO" id="GO:0016020">
    <property type="term" value="C:membrane"/>
    <property type="evidence" value="ECO:0007669"/>
    <property type="project" value="UniProtKB-SubCell"/>
</dbReference>
<evidence type="ECO:0000256" key="15">
    <source>
        <dbReference type="SAM" id="MobiDB-lite"/>
    </source>
</evidence>
<evidence type="ECO:0000256" key="1">
    <source>
        <dbReference type="ARBA" id="ARBA00000900"/>
    </source>
</evidence>
<evidence type="ECO:0000256" key="11">
    <source>
        <dbReference type="ARBA" id="ARBA00022989"/>
    </source>
</evidence>
<dbReference type="SUPFAM" id="SSF57850">
    <property type="entry name" value="RING/U-box"/>
    <property type="match status" value="1"/>
</dbReference>
<evidence type="ECO:0000256" key="5">
    <source>
        <dbReference type="ARBA" id="ARBA00022679"/>
    </source>
</evidence>
<dbReference type="InterPro" id="IPR013083">
    <property type="entry name" value="Znf_RING/FYVE/PHD"/>
</dbReference>
<keyword evidence="19" id="KW-1185">Reference proteome</keyword>
<accession>A0AAN8ZNB5</accession>
<evidence type="ECO:0000256" key="9">
    <source>
        <dbReference type="ARBA" id="ARBA00022786"/>
    </source>
</evidence>
<evidence type="ECO:0000256" key="14">
    <source>
        <dbReference type="PROSITE-ProRule" id="PRU00175"/>
    </source>
</evidence>
<keyword evidence="6 16" id="KW-0812">Transmembrane</keyword>
<dbReference type="InterPro" id="IPR001841">
    <property type="entry name" value="Znf_RING"/>
</dbReference>
<gene>
    <name evidence="18" type="ORF">RJ641_029731</name>
</gene>
<comment type="caution">
    <text evidence="18">The sequence shown here is derived from an EMBL/GenBank/DDBJ whole genome shotgun (WGS) entry which is preliminary data.</text>
</comment>
<dbReference type="GO" id="GO:0016567">
    <property type="term" value="P:protein ubiquitination"/>
    <property type="evidence" value="ECO:0007669"/>
    <property type="project" value="InterPro"/>
</dbReference>
<comment type="subcellular location">
    <subcellularLocation>
        <location evidence="2">Membrane</location>
        <topology evidence="2">Single-pass membrane protein</topology>
    </subcellularLocation>
</comment>
<evidence type="ECO:0000256" key="12">
    <source>
        <dbReference type="ARBA" id="ARBA00023136"/>
    </source>
</evidence>
<reference evidence="18 19" key="1">
    <citation type="submission" date="2023-12" db="EMBL/GenBank/DDBJ databases">
        <title>A high-quality genome assembly for Dillenia turbinata (Dilleniales).</title>
        <authorList>
            <person name="Chanderbali A."/>
        </authorList>
    </citation>
    <scope>NUCLEOTIDE SEQUENCE [LARGE SCALE GENOMIC DNA]</scope>
    <source>
        <strain evidence="18">LSX21</strain>
        <tissue evidence="18">Leaf</tissue>
    </source>
</reference>
<feature type="non-terminal residue" evidence="18">
    <location>
        <position position="1"/>
    </location>
</feature>
<keyword evidence="11 16" id="KW-1133">Transmembrane helix</keyword>
<evidence type="ECO:0000256" key="3">
    <source>
        <dbReference type="ARBA" id="ARBA00004906"/>
    </source>
</evidence>
<evidence type="ECO:0000256" key="6">
    <source>
        <dbReference type="ARBA" id="ARBA00022692"/>
    </source>
</evidence>
<evidence type="ECO:0000256" key="13">
    <source>
        <dbReference type="ARBA" id="ARBA00024209"/>
    </source>
</evidence>
<evidence type="ECO:0000256" key="10">
    <source>
        <dbReference type="ARBA" id="ARBA00022833"/>
    </source>
</evidence>
<evidence type="ECO:0000256" key="8">
    <source>
        <dbReference type="ARBA" id="ARBA00022771"/>
    </source>
</evidence>
<dbReference type="EC" id="2.3.2.27" evidence="4"/>
<evidence type="ECO:0000259" key="17">
    <source>
        <dbReference type="PROSITE" id="PS50089"/>
    </source>
</evidence>
<feature type="transmembrane region" description="Helical" evidence="16">
    <location>
        <begin position="88"/>
        <end position="110"/>
    </location>
</feature>
<feature type="region of interest" description="Disordered" evidence="15">
    <location>
        <begin position="322"/>
        <end position="350"/>
    </location>
</feature>